<evidence type="ECO:0000256" key="1">
    <source>
        <dbReference type="SAM" id="Coils"/>
    </source>
</evidence>
<keyword evidence="1" id="KW-0175">Coiled coil</keyword>
<proteinExistence type="predicted"/>
<dbReference type="Proteomes" id="UP000317770">
    <property type="component" value="Unassembled WGS sequence"/>
</dbReference>
<keyword evidence="2" id="KW-0472">Membrane</keyword>
<keyword evidence="2" id="KW-0812">Transmembrane</keyword>
<evidence type="ECO:0000256" key="2">
    <source>
        <dbReference type="SAM" id="Phobius"/>
    </source>
</evidence>
<feature type="coiled-coil region" evidence="1">
    <location>
        <begin position="112"/>
        <end position="156"/>
    </location>
</feature>
<feature type="transmembrane region" description="Helical" evidence="2">
    <location>
        <begin position="42"/>
        <end position="64"/>
    </location>
</feature>
<evidence type="ECO:0000313" key="4">
    <source>
        <dbReference type="Proteomes" id="UP000317770"/>
    </source>
</evidence>
<gene>
    <name evidence="3" type="ORF">FQP34_22005</name>
</gene>
<reference evidence="3 4" key="1">
    <citation type="submission" date="2019-07" db="EMBL/GenBank/DDBJ databases">
        <title>Genome assembly of Bacillus simplex strain GGC-P6A.</title>
        <authorList>
            <person name="Jennings M.E."/>
            <person name="Barton H.A."/>
        </authorList>
    </citation>
    <scope>NUCLEOTIDE SEQUENCE [LARGE SCALE GENOMIC DNA]</scope>
    <source>
        <strain evidence="3 4">GGC-P6A</strain>
    </source>
</reference>
<name>A0A8B5XU58_9BACI</name>
<evidence type="ECO:0000313" key="3">
    <source>
        <dbReference type="EMBL" id="TVX77809.1"/>
    </source>
</evidence>
<dbReference type="RefSeq" id="WP_144480349.1">
    <property type="nucleotide sequence ID" value="NZ_VNKI01000011.1"/>
</dbReference>
<accession>A0A8B5XU58</accession>
<dbReference type="AlphaFoldDB" id="A0A8B5XU58"/>
<protein>
    <submittedName>
        <fullName evidence="3">Uncharacterized protein</fullName>
    </submittedName>
</protein>
<sequence>MNTEKLQNLKSFINNPLGIIGLFLVLVDGIAALVIIKSQLSYSLNLIVILFIVIFPIVVLIIFYKLVTNHHDKLYSPSDYKDEKNFISTFNKNLQTTVNVSANEFVSRLNPNQKEIEEKEEKEEIFKKIEKLNVQIEEIVNKYSNLQNENGGEQDQKQEINKIKGEIKRTLDDLTTEKYKVTVNDDSYKGTELVNKFVRLGINVDLYKDIFDKSKSKRKGKHEGHEAIWLGNRVPIDLVRTVIKLAYSNYPDLKYIHISNDKNGEAPDYVHDQIFIRGATSTAKKYRLNRLSVEDFEKIQTFTDLDKLHSFIRKFY</sequence>
<dbReference type="EMBL" id="VNKI01000011">
    <property type="protein sequence ID" value="TVX77809.1"/>
    <property type="molecule type" value="Genomic_DNA"/>
</dbReference>
<comment type="caution">
    <text evidence="3">The sequence shown here is derived from an EMBL/GenBank/DDBJ whole genome shotgun (WGS) entry which is preliminary data.</text>
</comment>
<feature type="transmembrane region" description="Helical" evidence="2">
    <location>
        <begin position="12"/>
        <end position="36"/>
    </location>
</feature>
<keyword evidence="2" id="KW-1133">Transmembrane helix</keyword>
<organism evidence="3 4">
    <name type="scientific">Peribacillus simplex</name>
    <dbReference type="NCBI Taxonomy" id="1478"/>
    <lineage>
        <taxon>Bacteria</taxon>
        <taxon>Bacillati</taxon>
        <taxon>Bacillota</taxon>
        <taxon>Bacilli</taxon>
        <taxon>Bacillales</taxon>
        <taxon>Bacillaceae</taxon>
        <taxon>Peribacillus</taxon>
    </lineage>
</organism>